<name>A0A0E9PZ81_ANGAN</name>
<reference evidence="1" key="1">
    <citation type="submission" date="2014-11" db="EMBL/GenBank/DDBJ databases">
        <authorList>
            <person name="Amaro Gonzalez C."/>
        </authorList>
    </citation>
    <scope>NUCLEOTIDE SEQUENCE</scope>
</reference>
<sequence>MMPKLSLYTIKRVMSCPITF</sequence>
<accession>A0A0E9PZ81</accession>
<reference evidence="1" key="2">
    <citation type="journal article" date="2015" name="Fish Shellfish Immunol.">
        <title>Early steps in the European eel (Anguilla anguilla)-Vibrio vulnificus interaction in the gills: Role of the RtxA13 toxin.</title>
        <authorList>
            <person name="Callol A."/>
            <person name="Pajuelo D."/>
            <person name="Ebbesson L."/>
            <person name="Teles M."/>
            <person name="MacKenzie S."/>
            <person name="Amaro C."/>
        </authorList>
    </citation>
    <scope>NUCLEOTIDE SEQUENCE</scope>
</reference>
<organism evidence="1">
    <name type="scientific">Anguilla anguilla</name>
    <name type="common">European freshwater eel</name>
    <name type="synonym">Muraena anguilla</name>
    <dbReference type="NCBI Taxonomy" id="7936"/>
    <lineage>
        <taxon>Eukaryota</taxon>
        <taxon>Metazoa</taxon>
        <taxon>Chordata</taxon>
        <taxon>Craniata</taxon>
        <taxon>Vertebrata</taxon>
        <taxon>Euteleostomi</taxon>
        <taxon>Actinopterygii</taxon>
        <taxon>Neopterygii</taxon>
        <taxon>Teleostei</taxon>
        <taxon>Anguilliformes</taxon>
        <taxon>Anguillidae</taxon>
        <taxon>Anguilla</taxon>
    </lineage>
</organism>
<protein>
    <submittedName>
        <fullName evidence="1">Uncharacterized protein</fullName>
    </submittedName>
</protein>
<dbReference type="EMBL" id="GBXM01098798">
    <property type="protein sequence ID" value="JAH09779.1"/>
    <property type="molecule type" value="Transcribed_RNA"/>
</dbReference>
<dbReference type="AlphaFoldDB" id="A0A0E9PZ81"/>
<proteinExistence type="predicted"/>
<evidence type="ECO:0000313" key="1">
    <source>
        <dbReference type="EMBL" id="JAH09779.1"/>
    </source>
</evidence>